<dbReference type="GO" id="GO:0016020">
    <property type="term" value="C:membrane"/>
    <property type="evidence" value="ECO:0007669"/>
    <property type="project" value="InterPro"/>
</dbReference>
<evidence type="ECO:0000313" key="3">
    <source>
        <dbReference type="EMBL" id="EAY06541.1"/>
    </source>
</evidence>
<sequence length="367" mass="41570">MEYNIRRFQMLKKSEYLESFYLNNQMPTRQVIVVGDEKTGKSALIERILHKEFLEEYIPTIINIHSKEYAYRAQTADLEIVEIGGGINSTDLRSKYYRDCDFVIICFSLADQSFSKIGNWVTEINRVRPNITKILVGTNGDFSDRTVPFNAVKQFVSVNYINRYYKISSRDDVNIRKLVRNVLIPILFDPDSCDDPHPSDASNFKVCLWGPPGSGKTAFRNTLCGGTNEPTFYSESRAILKLCERFWNVCIGEQYDGCDELRNLTLDGCNILLITIDLTDKNSIGRVLSYACPANFPIVIVGLKSDIYDAEDPNAVDNEDINGLITATKAILYAEGNACNLNDCNQILEESMAAALSWFEQQNKNTN</sequence>
<organism evidence="3 4">
    <name type="scientific">Trichomonas vaginalis (strain ATCC PRA-98 / G3)</name>
    <dbReference type="NCBI Taxonomy" id="412133"/>
    <lineage>
        <taxon>Eukaryota</taxon>
        <taxon>Metamonada</taxon>
        <taxon>Parabasalia</taxon>
        <taxon>Trichomonadida</taxon>
        <taxon>Trichomonadidae</taxon>
        <taxon>Trichomonas</taxon>
    </lineage>
</organism>
<dbReference type="InterPro" id="IPR001806">
    <property type="entry name" value="Small_GTPase"/>
</dbReference>
<dbReference type="InParanoid" id="A2ELD9"/>
<evidence type="ECO:0000256" key="2">
    <source>
        <dbReference type="ARBA" id="ARBA00023134"/>
    </source>
</evidence>
<dbReference type="InterPro" id="IPR005225">
    <property type="entry name" value="Small_GTP-bd"/>
</dbReference>
<dbReference type="InterPro" id="IPR020849">
    <property type="entry name" value="Small_GTPase_Ras-type"/>
</dbReference>
<dbReference type="Proteomes" id="UP000001542">
    <property type="component" value="Unassembled WGS sequence"/>
</dbReference>
<dbReference type="GO" id="GO:0005525">
    <property type="term" value="F:GTP binding"/>
    <property type="evidence" value="ECO:0000318"/>
    <property type="project" value="GO_Central"/>
</dbReference>
<keyword evidence="2" id="KW-0342">GTP-binding</keyword>
<dbReference type="VEuPathDB" id="TrichDB:TVAGG3_0274540"/>
<dbReference type="PROSITE" id="PS51419">
    <property type="entry name" value="RAB"/>
    <property type="match status" value="1"/>
</dbReference>
<keyword evidence="4" id="KW-1185">Reference proteome</keyword>
<dbReference type="AlphaFoldDB" id="A2ELD9"/>
<proteinExistence type="predicted"/>
<dbReference type="GO" id="GO:0016192">
    <property type="term" value="P:vesicle-mediated transport"/>
    <property type="evidence" value="ECO:0000318"/>
    <property type="project" value="GO_Central"/>
</dbReference>
<name>A2ELD9_TRIV3</name>
<dbReference type="eggNOG" id="KOG0084">
    <property type="taxonomic scope" value="Eukaryota"/>
</dbReference>
<dbReference type="STRING" id="5722.A2ELD9"/>
<dbReference type="GO" id="GO:0005768">
    <property type="term" value="C:endosome"/>
    <property type="evidence" value="ECO:0000318"/>
    <property type="project" value="GO_Central"/>
</dbReference>
<dbReference type="EMBL" id="DS113421">
    <property type="protein sequence ID" value="EAY06541.1"/>
    <property type="molecule type" value="Genomic_DNA"/>
</dbReference>
<evidence type="ECO:0000313" key="4">
    <source>
        <dbReference type="Proteomes" id="UP000001542"/>
    </source>
</evidence>
<evidence type="ECO:0000256" key="1">
    <source>
        <dbReference type="ARBA" id="ARBA00022741"/>
    </source>
</evidence>
<dbReference type="CDD" id="cd00882">
    <property type="entry name" value="Ras_like_GTPase"/>
    <property type="match status" value="1"/>
</dbReference>
<dbReference type="GO" id="GO:0007165">
    <property type="term" value="P:signal transduction"/>
    <property type="evidence" value="ECO:0007669"/>
    <property type="project" value="InterPro"/>
</dbReference>
<dbReference type="SMART" id="SM00173">
    <property type="entry name" value="RAS"/>
    <property type="match status" value="1"/>
</dbReference>
<dbReference type="SMART" id="SM00175">
    <property type="entry name" value="RAB"/>
    <property type="match status" value="1"/>
</dbReference>
<dbReference type="VEuPathDB" id="TrichDB:TVAG_358310"/>
<dbReference type="RefSeq" id="XP_001318764.1">
    <property type="nucleotide sequence ID" value="XM_001318729.1"/>
</dbReference>
<dbReference type="SMART" id="SM00176">
    <property type="entry name" value="RAN"/>
    <property type="match status" value="1"/>
</dbReference>
<reference evidence="3" key="1">
    <citation type="submission" date="2006-10" db="EMBL/GenBank/DDBJ databases">
        <authorList>
            <person name="Amadeo P."/>
            <person name="Zhao Q."/>
            <person name="Wortman J."/>
            <person name="Fraser-Liggett C."/>
            <person name="Carlton J."/>
        </authorList>
    </citation>
    <scope>NUCLEOTIDE SEQUENCE</scope>
    <source>
        <strain evidence="3">G3</strain>
    </source>
</reference>
<dbReference type="PRINTS" id="PR00449">
    <property type="entry name" value="RASTRNSFRMNG"/>
</dbReference>
<dbReference type="Pfam" id="PF00071">
    <property type="entry name" value="Ras"/>
    <property type="match status" value="1"/>
</dbReference>
<dbReference type="OrthoDB" id="18798at2759"/>
<dbReference type="GO" id="GO:0003924">
    <property type="term" value="F:GTPase activity"/>
    <property type="evidence" value="ECO:0000318"/>
    <property type="project" value="GO_Central"/>
</dbReference>
<dbReference type="KEGG" id="tva:4764418"/>
<keyword evidence="1" id="KW-0547">Nucleotide-binding</keyword>
<dbReference type="SUPFAM" id="SSF52540">
    <property type="entry name" value="P-loop containing nucleoside triphosphate hydrolases"/>
    <property type="match status" value="2"/>
</dbReference>
<accession>A2ELD9</accession>
<protein>
    <submittedName>
        <fullName evidence="3">Ras family protein</fullName>
    </submittedName>
</protein>
<dbReference type="SMART" id="SM00174">
    <property type="entry name" value="RHO"/>
    <property type="match status" value="1"/>
</dbReference>
<dbReference type="NCBIfam" id="TIGR00231">
    <property type="entry name" value="small_GTP"/>
    <property type="match status" value="1"/>
</dbReference>
<dbReference type="InterPro" id="IPR027417">
    <property type="entry name" value="P-loop_NTPase"/>
</dbReference>
<dbReference type="PANTHER" id="PTHR24070">
    <property type="entry name" value="RAS, DI-RAS, AND RHEB FAMILY MEMBERS OF SMALL GTPASE SUPERFAMILY"/>
    <property type="match status" value="1"/>
</dbReference>
<gene>
    <name evidence="3" type="ORF">TVAG_358310</name>
</gene>
<dbReference type="Gene3D" id="3.40.50.300">
    <property type="entry name" value="P-loop containing nucleotide triphosphate hydrolases"/>
    <property type="match status" value="2"/>
</dbReference>
<reference evidence="3" key="2">
    <citation type="journal article" date="2007" name="Science">
        <title>Draft genome sequence of the sexually transmitted pathogen Trichomonas vaginalis.</title>
        <authorList>
            <person name="Carlton J.M."/>
            <person name="Hirt R.P."/>
            <person name="Silva J.C."/>
            <person name="Delcher A.L."/>
            <person name="Schatz M."/>
            <person name="Zhao Q."/>
            <person name="Wortman J.R."/>
            <person name="Bidwell S.L."/>
            <person name="Alsmark U.C.M."/>
            <person name="Besteiro S."/>
            <person name="Sicheritz-Ponten T."/>
            <person name="Noel C.J."/>
            <person name="Dacks J.B."/>
            <person name="Foster P.G."/>
            <person name="Simillion C."/>
            <person name="Van de Peer Y."/>
            <person name="Miranda-Saavedra D."/>
            <person name="Barton G.J."/>
            <person name="Westrop G.D."/>
            <person name="Mueller S."/>
            <person name="Dessi D."/>
            <person name="Fiori P.L."/>
            <person name="Ren Q."/>
            <person name="Paulsen I."/>
            <person name="Zhang H."/>
            <person name="Bastida-Corcuera F.D."/>
            <person name="Simoes-Barbosa A."/>
            <person name="Brown M.T."/>
            <person name="Hayes R.D."/>
            <person name="Mukherjee M."/>
            <person name="Okumura C.Y."/>
            <person name="Schneider R."/>
            <person name="Smith A.J."/>
            <person name="Vanacova S."/>
            <person name="Villalvazo M."/>
            <person name="Haas B.J."/>
            <person name="Pertea M."/>
            <person name="Feldblyum T.V."/>
            <person name="Utterback T.R."/>
            <person name="Shu C.L."/>
            <person name="Osoegawa K."/>
            <person name="de Jong P.J."/>
            <person name="Hrdy I."/>
            <person name="Horvathova L."/>
            <person name="Zubacova Z."/>
            <person name="Dolezal P."/>
            <person name="Malik S.B."/>
            <person name="Logsdon J.M. Jr."/>
            <person name="Henze K."/>
            <person name="Gupta A."/>
            <person name="Wang C.C."/>
            <person name="Dunne R.L."/>
            <person name="Upcroft J.A."/>
            <person name="Upcroft P."/>
            <person name="White O."/>
            <person name="Salzberg S.L."/>
            <person name="Tang P."/>
            <person name="Chiu C.-H."/>
            <person name="Lee Y.-S."/>
            <person name="Embley T.M."/>
            <person name="Coombs G.H."/>
            <person name="Mottram J.C."/>
            <person name="Tachezy J."/>
            <person name="Fraser-Liggett C.M."/>
            <person name="Johnson P.J."/>
        </authorList>
    </citation>
    <scope>NUCLEOTIDE SEQUENCE [LARGE SCALE GENOMIC DNA]</scope>
    <source>
        <strain evidence="3">G3</strain>
    </source>
</reference>